<name>A0A8D8R610_9HEMI</name>
<evidence type="ECO:0000256" key="1">
    <source>
        <dbReference type="SAM" id="Phobius"/>
    </source>
</evidence>
<feature type="transmembrane region" description="Helical" evidence="1">
    <location>
        <begin position="22"/>
        <end position="42"/>
    </location>
</feature>
<accession>A0A8D8R610</accession>
<keyword evidence="1" id="KW-0472">Membrane</keyword>
<dbReference type="EMBL" id="HBUF01135069">
    <property type="protein sequence ID" value="CAG6645054.1"/>
    <property type="molecule type" value="Transcribed_RNA"/>
</dbReference>
<dbReference type="AlphaFoldDB" id="A0A8D8R610"/>
<keyword evidence="1" id="KW-0812">Transmembrane</keyword>
<keyword evidence="1" id="KW-1133">Transmembrane helix</keyword>
<evidence type="ECO:0000313" key="2">
    <source>
        <dbReference type="EMBL" id="CAG6645054.1"/>
    </source>
</evidence>
<organism evidence="2">
    <name type="scientific">Cacopsylla melanoneura</name>
    <dbReference type="NCBI Taxonomy" id="428564"/>
    <lineage>
        <taxon>Eukaryota</taxon>
        <taxon>Metazoa</taxon>
        <taxon>Ecdysozoa</taxon>
        <taxon>Arthropoda</taxon>
        <taxon>Hexapoda</taxon>
        <taxon>Insecta</taxon>
        <taxon>Pterygota</taxon>
        <taxon>Neoptera</taxon>
        <taxon>Paraneoptera</taxon>
        <taxon>Hemiptera</taxon>
        <taxon>Sternorrhyncha</taxon>
        <taxon>Psylloidea</taxon>
        <taxon>Psyllidae</taxon>
        <taxon>Psyllinae</taxon>
        <taxon>Cacopsylla</taxon>
    </lineage>
</organism>
<proteinExistence type="predicted"/>
<reference evidence="2" key="1">
    <citation type="submission" date="2021-05" db="EMBL/GenBank/DDBJ databases">
        <authorList>
            <person name="Alioto T."/>
            <person name="Alioto T."/>
            <person name="Gomez Garrido J."/>
        </authorList>
    </citation>
    <scope>NUCLEOTIDE SEQUENCE</scope>
</reference>
<protein>
    <submittedName>
        <fullName evidence="2">Uncharacterized protein</fullName>
    </submittedName>
</protein>
<sequence>MTTLMSTDGYTDPIRPYHGLEGVIRIITIIIVIHRLVVRVLLSVVKVLAFMNCGSFNLISVERNKEECWLHRIGIVFIPSINSFFPPFQNTHNILVRYYVFRM</sequence>